<name>A0A413VAI6_9BACE</name>
<proteinExistence type="predicted"/>
<dbReference type="Proteomes" id="UP000284379">
    <property type="component" value="Unassembled WGS sequence"/>
</dbReference>
<evidence type="ECO:0000313" key="2">
    <source>
        <dbReference type="Proteomes" id="UP000284379"/>
    </source>
</evidence>
<evidence type="ECO:0000313" key="1">
    <source>
        <dbReference type="EMBL" id="RHB30617.1"/>
    </source>
</evidence>
<dbReference type="AlphaFoldDB" id="A0A413VAI6"/>
<reference evidence="1 2" key="1">
    <citation type="submission" date="2018-08" db="EMBL/GenBank/DDBJ databases">
        <title>A genome reference for cultivated species of the human gut microbiota.</title>
        <authorList>
            <person name="Zou Y."/>
            <person name="Xue W."/>
            <person name="Luo G."/>
        </authorList>
    </citation>
    <scope>NUCLEOTIDE SEQUENCE [LARGE SCALE GENOMIC DNA]</scope>
    <source>
        <strain evidence="1 2">AM40-30BH</strain>
    </source>
</reference>
<comment type="caution">
    <text evidence="1">The sequence shown here is derived from an EMBL/GenBank/DDBJ whole genome shotgun (WGS) entry which is preliminary data.</text>
</comment>
<organism evidence="1 2">
    <name type="scientific">Bacteroides nordii</name>
    <dbReference type="NCBI Taxonomy" id="291645"/>
    <lineage>
        <taxon>Bacteria</taxon>
        <taxon>Pseudomonadati</taxon>
        <taxon>Bacteroidota</taxon>
        <taxon>Bacteroidia</taxon>
        <taxon>Bacteroidales</taxon>
        <taxon>Bacteroidaceae</taxon>
        <taxon>Bacteroides</taxon>
    </lineage>
</organism>
<dbReference type="EMBL" id="QSGO01000026">
    <property type="protein sequence ID" value="RHB30617.1"/>
    <property type="molecule type" value="Genomic_DNA"/>
</dbReference>
<protein>
    <submittedName>
        <fullName evidence="1">Uncharacterized protein</fullName>
    </submittedName>
</protein>
<accession>A0A413VAI6</accession>
<sequence>MKHGCNQMKIFQRDYFGMKRIFTKGTGYFLLGRVDNVVIWICYTDKYSNPYRHELNGFVFFIGTRMRRIKR</sequence>
<gene>
    <name evidence="1" type="ORF">DW888_18675</name>
</gene>